<reference evidence="13 14" key="1">
    <citation type="submission" date="2017-03" db="EMBL/GenBank/DDBJ databases">
        <title>Genomes of endolithic fungi from Antarctica.</title>
        <authorList>
            <person name="Coleine C."/>
            <person name="Masonjones S."/>
            <person name="Stajich J.E."/>
        </authorList>
    </citation>
    <scope>NUCLEOTIDE SEQUENCE [LARGE SCALE GENOMIC DNA]</scope>
    <source>
        <strain evidence="13 14">CCFEE 5187</strain>
    </source>
</reference>
<feature type="region of interest" description="Disordered" evidence="9">
    <location>
        <begin position="458"/>
        <end position="548"/>
    </location>
</feature>
<proteinExistence type="inferred from homology"/>
<dbReference type="GO" id="GO:0030915">
    <property type="term" value="C:Smc5-Smc6 complex"/>
    <property type="evidence" value="ECO:0007669"/>
    <property type="project" value="TreeGrafter"/>
</dbReference>
<dbReference type="GO" id="GO:0005634">
    <property type="term" value="C:nucleus"/>
    <property type="evidence" value="ECO:0007669"/>
    <property type="project" value="TreeGrafter"/>
</dbReference>
<evidence type="ECO:0000259" key="10">
    <source>
        <dbReference type="Pfam" id="PF00206"/>
    </source>
</evidence>
<dbReference type="InterPro" id="IPR027417">
    <property type="entry name" value="P-loop_NTPase"/>
</dbReference>
<dbReference type="GO" id="GO:0006099">
    <property type="term" value="P:tricarboxylic acid cycle"/>
    <property type="evidence" value="ECO:0007669"/>
    <property type="project" value="InterPro"/>
</dbReference>
<feature type="coiled-coil region" evidence="8">
    <location>
        <begin position="1406"/>
        <end position="1440"/>
    </location>
</feature>
<comment type="function">
    <text evidence="7">Catalyzes the reversible stereospecific interconversion of fumarate to L-malate. In mitochondrion, catalyzes the hydration of fumarate to L-malate in the tricarboxylic acid (TCA) cycle to facilitate a transition step in the production of energy in the form of NADH. In cytoplasm and nucleus, involved in DNA repair in response to DNA damage: following DNA double-strand breaks (DSBs), translocates from the cytosol to the nucleus and promotes DNA repair by catalyzing the dehydration of L-malate to fumarate.</text>
</comment>
<keyword evidence="6" id="KW-0456">Lyase</keyword>
<evidence type="ECO:0000256" key="4">
    <source>
        <dbReference type="ARBA" id="ARBA00018687"/>
    </source>
</evidence>
<dbReference type="InterPro" id="IPR005677">
    <property type="entry name" value="Fum_hydII"/>
</dbReference>
<dbReference type="NCBIfam" id="TIGR00979">
    <property type="entry name" value="fumC_II"/>
    <property type="match status" value="1"/>
</dbReference>
<dbReference type="Proteomes" id="UP000308768">
    <property type="component" value="Unassembled WGS sequence"/>
</dbReference>
<dbReference type="InterPro" id="IPR003395">
    <property type="entry name" value="RecF/RecN/SMC_N"/>
</dbReference>
<dbReference type="InterPro" id="IPR008948">
    <property type="entry name" value="L-Aspartase-like"/>
</dbReference>
<name>A0A4U0WT03_9PEZI</name>
<evidence type="ECO:0000256" key="1">
    <source>
        <dbReference type="ARBA" id="ARBA00009084"/>
    </source>
</evidence>
<dbReference type="Gene3D" id="1.20.200.10">
    <property type="entry name" value="Fumarase/aspartase (Central domain)"/>
    <property type="match status" value="1"/>
</dbReference>
<dbReference type="EC" id="4.2.1.2" evidence="3"/>
<feature type="domain" description="Fumarate lyase N-terminal" evidence="10">
    <location>
        <begin position="13"/>
        <end position="344"/>
    </location>
</feature>
<dbReference type="GO" id="GO:0000724">
    <property type="term" value="P:double-strand break repair via homologous recombination"/>
    <property type="evidence" value="ECO:0007669"/>
    <property type="project" value="TreeGrafter"/>
</dbReference>
<protein>
    <recommendedName>
        <fullName evidence="4">Structural maintenance of chromosomes protein 5</fullName>
        <ecNumber evidence="3">4.2.1.2</ecNumber>
    </recommendedName>
</protein>
<feature type="domain" description="RecF/RecN/SMC N-terminal" evidence="11">
    <location>
        <begin position="566"/>
        <end position="1564"/>
    </location>
</feature>
<dbReference type="Gene3D" id="3.40.50.300">
    <property type="entry name" value="P-loop containing nucleotide triphosphate hydrolases"/>
    <property type="match status" value="2"/>
</dbReference>
<dbReference type="GO" id="GO:0004333">
    <property type="term" value="F:fumarate hydratase activity"/>
    <property type="evidence" value="ECO:0007669"/>
    <property type="project" value="UniProtKB-EC"/>
</dbReference>
<dbReference type="PANTHER" id="PTHR45916:SF1">
    <property type="entry name" value="STRUCTURAL MAINTENANCE OF CHROMOSOMES PROTEIN 5"/>
    <property type="match status" value="1"/>
</dbReference>
<accession>A0A4U0WT03</accession>
<feature type="coiled-coil region" evidence="8">
    <location>
        <begin position="1177"/>
        <end position="1263"/>
    </location>
</feature>
<dbReference type="InterPro" id="IPR022761">
    <property type="entry name" value="Fumarate_lyase_N"/>
</dbReference>
<dbReference type="InterPro" id="IPR018951">
    <property type="entry name" value="Fumarase_C_C"/>
</dbReference>
<dbReference type="FunFam" id="1.10.275.10:FF:000001">
    <property type="entry name" value="Fumarate hydratase, mitochondrial"/>
    <property type="match status" value="1"/>
</dbReference>
<dbReference type="STRING" id="331657.A0A4U0WT03"/>
<feature type="coiled-coil region" evidence="8">
    <location>
        <begin position="725"/>
        <end position="773"/>
    </location>
</feature>
<keyword evidence="5 8" id="KW-0175">Coiled coil</keyword>
<dbReference type="PROSITE" id="PS00163">
    <property type="entry name" value="FUMARATE_LYASES"/>
    <property type="match status" value="1"/>
</dbReference>
<sequence length="1611" mass="181008">MASSTRTESDAFGEIQVSSDKYWGAQTERSLENFKINQPHDRMPPPIVRAFGILKGAAATVNMKFGLDPKLGKAIQQAAEEVASLKLIDHFPLVVWQTGSGTQSNMNANEVISNRAIEILGGTMGSKKPVHPNDHVNMSASSNDTFPTVMHIAAVLELEEQLIPALKSLRDALHHKSEQFETIIKIGRTHLQDATPLTLGQEFSGYVTQLDYGIERVQSALPRLRLLAQGGTAVGTGLNTFKGFAEDIASEVSKMTGHEFQTAPNKFEALAAHDAVVEASGQLNTLAVSLFKIAQDIRFLASGPRCGLGELRLPENEPGSSIMPGKVNPTQCESMTMLCTQVFGNHATVTFAGSQGNFELNVFKPVMIRNLLHSARLLTDGMRSFEKNLVEGMEADEKKINALLHESLMLVTCLNPIIGYDMASKVAKNAHKKGTTLKESAMELKALSEEDFDKHVSFSLTSNDDDGQSGAVSMAGLTASRRRQRDEDEEEGIEDNDQDRAATPPSRRINGSKRARLNDHASEKSPSSAVLPESYRSSPHPASRRLNANDTLSSLPATEKHQPGSIVRVKLTKFVTYTAAEFHPGPSLNMIIGPNGTGKSTLVCAICLGLGWGPQHLGRASDIAEFVKHGSREAEIEIELAAGPQTKDRNPIIRRRIKKEGSKSNWSIDGRSSTLKDVQRLCKSFSIQIDNLCQFLPQDRVVEFAGLSPIELLAQTQRAAAPEYMTEWHEELKKLRNEQKKTQAEHVTTKETLTNLEGRQNLQRADVERLRERGEIQARIAALERMRPLALYRVSKAKYDYAKERRKAALRETKELEEEVAPSLRAVNAKQDYQAQIERVVKQRRRLVERAGSQADELQRKYEALGSKIDDFETQKKSELSGDKARKLEVVRVERSISNIKNQMRQEPVEFDAAAFNEQIREKTRQMREMETQAADIRPAMQAIQEQALERRRRITHAEEELKSLHSQAGQQTRKLYNMSRDTARAWDWVKKPENQELFEGKVYGPPIVECSVKDPIYADAIESMMSKAEMLAFTTTNKADYKKLSDQLYGTMNLTDINIRDQHAELAQYNTPVSSQELSQYGLEGWALDYISGPGPVIAMLCETRRLHQAGVTLKTMNDQQYEALCNSPIASWVTKTQSYVITRRREYGPKAVSTRVRDVRRAQYWTAQPVDHSVEAELRVKINEVQDELNELQQSSEGLKSRQASLKVEHDRLKGEKQNLETEKNSKQTALSAFKALPVKLASAEEKLASLEEAGAKLKTLVLSIDDKADQLTLEKGQLALDYASAVDMLRKFHFDLYEAEILYIEASSDVEVFTARNQDVKNMLEEKRRDIQTLDREYEHQKNVAKAALAEANKVLKHRTAEEEQLHLSMPEQTPEELEVEIESAQARLELVHEGNPNVIRDFEARQKRIETLQEKLEGIDNALRDLETKIAEVRMKWQPELDALIQQISEAFSHSFSTIGAAGQVVVWKDDDFDQWAVHIQVKFRDGESLSLLDSHRQSGGERAVSTIFYLMALQSLARAPFRVVDEINQGMDPRNERLVHERMVDIACEEHTSQYFLITPKLLSGLKFHKRMKVHCIASGEYMPKDSKELEFGRLVERAQRLKAAG</sequence>
<dbReference type="Pfam" id="PF00206">
    <property type="entry name" value="Lyase_1"/>
    <property type="match status" value="1"/>
</dbReference>
<dbReference type="OrthoDB" id="10254973at2759"/>
<feature type="domain" description="Fumarase C C-terminal" evidence="12">
    <location>
        <begin position="410"/>
        <end position="457"/>
    </location>
</feature>
<evidence type="ECO:0000256" key="9">
    <source>
        <dbReference type="SAM" id="MobiDB-lite"/>
    </source>
</evidence>
<dbReference type="SUPFAM" id="SSF48557">
    <property type="entry name" value="L-aspartase-like"/>
    <property type="match status" value="1"/>
</dbReference>
<dbReference type="HAMAP" id="MF_00743">
    <property type="entry name" value="FumaraseC"/>
    <property type="match status" value="1"/>
</dbReference>
<feature type="coiled-coil region" evidence="8">
    <location>
        <begin position="913"/>
        <end position="961"/>
    </location>
</feature>
<dbReference type="FunFam" id="1.20.200.10:FF:000001">
    <property type="entry name" value="Fumarate hydratase, mitochondrial"/>
    <property type="match status" value="1"/>
</dbReference>
<feature type="coiled-coil region" evidence="8">
    <location>
        <begin position="1320"/>
        <end position="1354"/>
    </location>
</feature>
<dbReference type="InterPro" id="IPR020557">
    <property type="entry name" value="Fumarate_lyase_CS"/>
</dbReference>
<evidence type="ECO:0000313" key="13">
    <source>
        <dbReference type="EMBL" id="TKA65868.1"/>
    </source>
</evidence>
<evidence type="ECO:0000256" key="6">
    <source>
        <dbReference type="ARBA" id="ARBA00023239"/>
    </source>
</evidence>
<evidence type="ECO:0000256" key="2">
    <source>
        <dbReference type="ARBA" id="ARBA00010171"/>
    </source>
</evidence>
<dbReference type="Gene3D" id="1.10.275.10">
    <property type="entry name" value="Fumarase/aspartase (N-terminal domain)"/>
    <property type="match status" value="1"/>
</dbReference>
<feature type="compositionally biased region" description="Acidic residues" evidence="9">
    <location>
        <begin position="487"/>
        <end position="497"/>
    </location>
</feature>
<keyword evidence="14" id="KW-1185">Reference proteome</keyword>
<evidence type="ECO:0000256" key="8">
    <source>
        <dbReference type="SAM" id="Coils"/>
    </source>
</evidence>
<evidence type="ECO:0000256" key="3">
    <source>
        <dbReference type="ARBA" id="ARBA00012921"/>
    </source>
</evidence>
<evidence type="ECO:0000259" key="12">
    <source>
        <dbReference type="Pfam" id="PF10415"/>
    </source>
</evidence>
<evidence type="ECO:0000256" key="7">
    <source>
        <dbReference type="ARBA" id="ARBA00056821"/>
    </source>
</evidence>
<dbReference type="Gene3D" id="1.10.40.30">
    <property type="entry name" value="Fumarase/aspartase (C-terminal domain)"/>
    <property type="match status" value="1"/>
</dbReference>
<dbReference type="InterPro" id="IPR024083">
    <property type="entry name" value="Fumarase/histidase_N"/>
</dbReference>
<feature type="coiled-coil region" evidence="8">
    <location>
        <begin position="799"/>
        <end position="875"/>
    </location>
</feature>
<organism evidence="13 14">
    <name type="scientific">Cryomyces minteri</name>
    <dbReference type="NCBI Taxonomy" id="331657"/>
    <lineage>
        <taxon>Eukaryota</taxon>
        <taxon>Fungi</taxon>
        <taxon>Dikarya</taxon>
        <taxon>Ascomycota</taxon>
        <taxon>Pezizomycotina</taxon>
        <taxon>Dothideomycetes</taxon>
        <taxon>Dothideomycetes incertae sedis</taxon>
        <taxon>Cryomyces</taxon>
    </lineage>
</organism>
<dbReference type="FunFam" id="1.10.40.30:FF:000002">
    <property type="entry name" value="Fumarate hydratase class II"/>
    <property type="match status" value="1"/>
</dbReference>
<dbReference type="GO" id="GO:0006106">
    <property type="term" value="P:fumarate metabolic process"/>
    <property type="evidence" value="ECO:0007669"/>
    <property type="project" value="InterPro"/>
</dbReference>
<dbReference type="CDD" id="cd01362">
    <property type="entry name" value="Fumarase_classII"/>
    <property type="match status" value="1"/>
</dbReference>
<dbReference type="PANTHER" id="PTHR45916">
    <property type="entry name" value="STRUCTURAL MAINTENANCE OF CHROMOSOMES PROTEIN 5"/>
    <property type="match status" value="1"/>
</dbReference>
<evidence type="ECO:0000259" key="11">
    <source>
        <dbReference type="Pfam" id="PF02463"/>
    </source>
</evidence>
<dbReference type="InterPro" id="IPR000362">
    <property type="entry name" value="Fumarate_lyase_fam"/>
</dbReference>
<dbReference type="Pfam" id="PF02463">
    <property type="entry name" value="SMC_N"/>
    <property type="match status" value="1"/>
</dbReference>
<dbReference type="PRINTS" id="PR00149">
    <property type="entry name" value="FUMRATELYASE"/>
</dbReference>
<dbReference type="SUPFAM" id="SSF52540">
    <property type="entry name" value="P-loop containing nucleoside triphosphate hydrolases"/>
    <property type="match status" value="1"/>
</dbReference>
<dbReference type="GO" id="GO:0003697">
    <property type="term" value="F:single-stranded DNA binding"/>
    <property type="evidence" value="ECO:0007669"/>
    <property type="project" value="TreeGrafter"/>
</dbReference>
<evidence type="ECO:0000256" key="5">
    <source>
        <dbReference type="ARBA" id="ARBA00023054"/>
    </source>
</evidence>
<comment type="caution">
    <text evidence="13">The sequence shown here is derived from an EMBL/GenBank/DDBJ whole genome shotgun (WGS) entry which is preliminary data.</text>
</comment>
<comment type="similarity">
    <text evidence="1">Belongs to the class-II fumarase/aspartase family. Fumarase subfamily.</text>
</comment>
<dbReference type="Pfam" id="PF10415">
    <property type="entry name" value="FumaraseC_C"/>
    <property type="match status" value="1"/>
</dbReference>
<comment type="similarity">
    <text evidence="2">Belongs to the SMC family. SMC5 subfamily.</text>
</comment>
<gene>
    <name evidence="13" type="ORF">B0A49_11082</name>
</gene>
<evidence type="ECO:0000313" key="14">
    <source>
        <dbReference type="Proteomes" id="UP000308768"/>
    </source>
</evidence>
<dbReference type="EMBL" id="NAJN01001088">
    <property type="protein sequence ID" value="TKA65868.1"/>
    <property type="molecule type" value="Genomic_DNA"/>
</dbReference>